<dbReference type="Pfam" id="PF00691">
    <property type="entry name" value="OmpA"/>
    <property type="match status" value="1"/>
</dbReference>
<sequence>MRKAIFASVLAVTGLSGLDFAAADPNLTSEQIVKHFVDETDLGAKRGLCIGTTEECSRDQPAPAGLDMLINFDLDSAELTEQARANLDEFAKALKDDRLRSATFVVEGYTDASGDEGYNDRLSERRAQAVTAFLLANGIQLEKVEAAGRGESNPRVADPYDPVNRRVEMRIKIQ</sequence>
<dbReference type="GO" id="GO:0009279">
    <property type="term" value="C:cell outer membrane"/>
    <property type="evidence" value="ECO:0007669"/>
    <property type="project" value="UniProtKB-SubCell"/>
</dbReference>
<evidence type="ECO:0000256" key="2">
    <source>
        <dbReference type="ARBA" id="ARBA00023136"/>
    </source>
</evidence>
<feature type="domain" description="OmpA-like" evidence="6">
    <location>
        <begin position="59"/>
        <end position="174"/>
    </location>
</feature>
<dbReference type="InterPro" id="IPR050330">
    <property type="entry name" value="Bact_OuterMem_StrucFunc"/>
</dbReference>
<dbReference type="InterPro" id="IPR006664">
    <property type="entry name" value="OMP_bac"/>
</dbReference>
<organism evidence="7 8">
    <name type="scientific">Kumtagia ephedrae</name>
    <dbReference type="NCBI Taxonomy" id="2116701"/>
    <lineage>
        <taxon>Bacteria</taxon>
        <taxon>Pseudomonadati</taxon>
        <taxon>Pseudomonadota</taxon>
        <taxon>Alphaproteobacteria</taxon>
        <taxon>Hyphomicrobiales</taxon>
        <taxon>Phyllobacteriaceae</taxon>
        <taxon>Kumtagia</taxon>
    </lineage>
</organism>
<dbReference type="InterPro" id="IPR006665">
    <property type="entry name" value="OmpA-like"/>
</dbReference>
<dbReference type="Gene3D" id="3.30.1330.60">
    <property type="entry name" value="OmpA-like domain"/>
    <property type="match status" value="1"/>
</dbReference>
<evidence type="ECO:0000256" key="1">
    <source>
        <dbReference type="ARBA" id="ARBA00004442"/>
    </source>
</evidence>
<evidence type="ECO:0000313" key="7">
    <source>
        <dbReference type="EMBL" id="PSJ56997.1"/>
    </source>
</evidence>
<evidence type="ECO:0000259" key="6">
    <source>
        <dbReference type="PROSITE" id="PS51123"/>
    </source>
</evidence>
<dbReference type="CDD" id="cd07185">
    <property type="entry name" value="OmpA_C-like"/>
    <property type="match status" value="1"/>
</dbReference>
<keyword evidence="7" id="KW-0969">Cilium</keyword>
<comment type="caution">
    <text evidence="7">The sequence shown here is derived from an EMBL/GenBank/DDBJ whole genome shotgun (WGS) entry which is preliminary data.</text>
</comment>
<dbReference type="OrthoDB" id="9814546at2"/>
<dbReference type="PRINTS" id="PR01021">
    <property type="entry name" value="OMPADOMAIN"/>
</dbReference>
<keyword evidence="7" id="KW-0282">Flagellum</keyword>
<reference evidence="7 8" key="1">
    <citation type="submission" date="2018-03" db="EMBL/GenBank/DDBJ databases">
        <title>The draft genome of Mesorhizobium sp. 6GN-30.</title>
        <authorList>
            <person name="Liu L."/>
            <person name="Li L."/>
            <person name="Wang T."/>
            <person name="Zhang X."/>
            <person name="Liang L."/>
        </authorList>
    </citation>
    <scope>NUCLEOTIDE SEQUENCE [LARGE SCALE GENOMIC DNA]</scope>
    <source>
        <strain evidence="7 8">6GN30</strain>
    </source>
</reference>
<keyword evidence="7" id="KW-0966">Cell projection</keyword>
<evidence type="ECO:0000256" key="5">
    <source>
        <dbReference type="SAM" id="SignalP"/>
    </source>
</evidence>
<keyword evidence="3" id="KW-0998">Cell outer membrane</keyword>
<gene>
    <name evidence="7" type="ORF">C7I84_19175</name>
</gene>
<dbReference type="SUPFAM" id="SSF103088">
    <property type="entry name" value="OmpA-like"/>
    <property type="match status" value="1"/>
</dbReference>
<feature type="chain" id="PRO_5015139049" evidence="5">
    <location>
        <begin position="22"/>
        <end position="174"/>
    </location>
</feature>
<dbReference type="Proteomes" id="UP000241229">
    <property type="component" value="Unassembled WGS sequence"/>
</dbReference>
<dbReference type="InterPro" id="IPR036737">
    <property type="entry name" value="OmpA-like_sf"/>
</dbReference>
<evidence type="ECO:0000256" key="3">
    <source>
        <dbReference type="ARBA" id="ARBA00023237"/>
    </source>
</evidence>
<dbReference type="PROSITE" id="PS51123">
    <property type="entry name" value="OMPA_2"/>
    <property type="match status" value="1"/>
</dbReference>
<keyword evidence="5" id="KW-0732">Signal</keyword>
<keyword evidence="8" id="KW-1185">Reference proteome</keyword>
<comment type="subcellular location">
    <subcellularLocation>
        <location evidence="1">Cell outer membrane</location>
    </subcellularLocation>
</comment>
<dbReference type="PANTHER" id="PTHR30329">
    <property type="entry name" value="STATOR ELEMENT OF FLAGELLAR MOTOR COMPLEX"/>
    <property type="match status" value="1"/>
</dbReference>
<dbReference type="RefSeq" id="WP_106773824.1">
    <property type="nucleotide sequence ID" value="NZ_PXYK01000019.1"/>
</dbReference>
<evidence type="ECO:0000256" key="4">
    <source>
        <dbReference type="PROSITE-ProRule" id="PRU00473"/>
    </source>
</evidence>
<proteinExistence type="predicted"/>
<dbReference type="EMBL" id="PXYK01000019">
    <property type="protein sequence ID" value="PSJ56997.1"/>
    <property type="molecule type" value="Genomic_DNA"/>
</dbReference>
<accession>A0A2P7S3E2</accession>
<evidence type="ECO:0000313" key="8">
    <source>
        <dbReference type="Proteomes" id="UP000241229"/>
    </source>
</evidence>
<dbReference type="AlphaFoldDB" id="A0A2P7S3E2"/>
<name>A0A2P7S3E2_9HYPH</name>
<protein>
    <submittedName>
        <fullName evidence="7">Flagellar motor protein MotB</fullName>
    </submittedName>
</protein>
<dbReference type="PANTHER" id="PTHR30329:SF21">
    <property type="entry name" value="LIPOPROTEIN YIAD-RELATED"/>
    <property type="match status" value="1"/>
</dbReference>
<feature type="signal peptide" evidence="5">
    <location>
        <begin position="1"/>
        <end position="21"/>
    </location>
</feature>
<keyword evidence="2 4" id="KW-0472">Membrane</keyword>